<evidence type="ECO:0000313" key="1">
    <source>
        <dbReference type="EMBL" id="NHZ91042.1"/>
    </source>
</evidence>
<proteinExistence type="predicted"/>
<evidence type="ECO:0000313" key="2">
    <source>
        <dbReference type="Proteomes" id="UP000609726"/>
    </source>
</evidence>
<name>A0ABX0NW02_9BURK</name>
<reference evidence="1 2" key="1">
    <citation type="submission" date="2019-10" db="EMBL/GenBank/DDBJ databases">
        <title>Taxonomy of Antarctic Massilia spp.: description of Massilia rubra sp. nov., Massilia aquatica sp. nov., Massilia mucilaginosa sp. nov., Massilia frigida sp. nov. isolated from streams, lakes and regoliths.</title>
        <authorList>
            <person name="Holochova P."/>
            <person name="Sedlacek I."/>
            <person name="Kralova S."/>
            <person name="Maslanova I."/>
            <person name="Busse H.-J."/>
            <person name="Stankova E."/>
            <person name="Vrbovska V."/>
            <person name="Kovarovic V."/>
            <person name="Bartak M."/>
            <person name="Svec P."/>
            <person name="Pantucek R."/>
        </authorList>
    </citation>
    <scope>NUCLEOTIDE SEQUENCE [LARGE SCALE GENOMIC DNA]</scope>
    <source>
        <strain evidence="1 2">CCM 8733</strain>
    </source>
</reference>
<dbReference type="Proteomes" id="UP000609726">
    <property type="component" value="Unassembled WGS sequence"/>
</dbReference>
<gene>
    <name evidence="1" type="ORF">F2P45_18765</name>
</gene>
<organism evidence="1 2">
    <name type="scientific">Massilia mucilaginosa</name>
    <dbReference type="NCBI Taxonomy" id="2609282"/>
    <lineage>
        <taxon>Bacteria</taxon>
        <taxon>Pseudomonadati</taxon>
        <taxon>Pseudomonadota</taxon>
        <taxon>Betaproteobacteria</taxon>
        <taxon>Burkholderiales</taxon>
        <taxon>Oxalobacteraceae</taxon>
        <taxon>Telluria group</taxon>
        <taxon>Massilia</taxon>
    </lineage>
</organism>
<protein>
    <recommendedName>
        <fullName evidence="3">NERD domain-containing protein</fullName>
    </recommendedName>
</protein>
<accession>A0ABX0NW02</accession>
<dbReference type="EMBL" id="WHJH01000024">
    <property type="protein sequence ID" value="NHZ91042.1"/>
    <property type="molecule type" value="Genomic_DNA"/>
</dbReference>
<keyword evidence="2" id="KW-1185">Reference proteome</keyword>
<dbReference type="RefSeq" id="WP_166878423.1">
    <property type="nucleotide sequence ID" value="NZ_WHJH01000024.1"/>
</dbReference>
<comment type="caution">
    <text evidence="1">The sequence shown here is derived from an EMBL/GenBank/DDBJ whole genome shotgun (WGS) entry which is preliminary data.</text>
</comment>
<sequence length="595" mass="67002">MKRNPVLTKFFAALTSQEAKIAELFKHDNIGQLLKAAISEMDWYRYNFLRIDEMSREQEEHSYILQIGITRLVQLALKMRPSFDFPVITFVRHPSVSLPTLQILGALGMIEHGRRVAQSVLAGIGQIEQIGDNEFRIMLPEKVLDDEHYERAVVAHYSNQSRQFFSEIFKKKVAGKIQGEVEDALHELVYPWKEHFIGYGATPILDEYFFSVAYAELQVHDGFDSFNGEIEFGGIPYQTYLLALTFLVAIFIRHEQFAEALVRKNPTSKLENVLTITSDTPEFLQNLVEALNHFGQPIQGYKRVGLGDAQKIFAVLSVSRDNLALLENPGSAVPLLIQSSEQGFIRCLAGAQLSPVKFLLDSLRHRYPGDYDRNQQTREKSMQIGLARVLDGAIPNLICRENIKIKVDGKLLTDLDAVVIDGKAGIVFLCQLKYQELYGADLHAKRERTTRLKEQVVSWLGALDHWAKSVDDATMRATLGLPKSLGNFSILRVVISRHYAYPLKDVALGDGTTYANWAQFYNAVELAKKDAGDSASLGVVFDKIEEMIKPEQPHEHEVETRTRWTIDDLVFVTQQKGDGDGDSRGATALSALKLA</sequence>
<evidence type="ECO:0008006" key="3">
    <source>
        <dbReference type="Google" id="ProtNLM"/>
    </source>
</evidence>